<name>A0A5B0RM02_PUCGR</name>
<dbReference type="Pfam" id="PF20231">
    <property type="entry name" value="DUF6589"/>
    <property type="match status" value="1"/>
</dbReference>
<evidence type="ECO:0000256" key="1">
    <source>
        <dbReference type="SAM" id="MobiDB-lite"/>
    </source>
</evidence>
<dbReference type="Proteomes" id="UP000325313">
    <property type="component" value="Unassembled WGS sequence"/>
</dbReference>
<comment type="caution">
    <text evidence="3">The sequence shown here is derived from an EMBL/GenBank/DDBJ whole genome shotgun (WGS) entry which is preliminary data.</text>
</comment>
<feature type="compositionally biased region" description="Acidic residues" evidence="1">
    <location>
        <begin position="39"/>
        <end position="55"/>
    </location>
</feature>
<organism evidence="3 4">
    <name type="scientific">Puccinia graminis f. sp. tritici</name>
    <dbReference type="NCBI Taxonomy" id="56615"/>
    <lineage>
        <taxon>Eukaryota</taxon>
        <taxon>Fungi</taxon>
        <taxon>Dikarya</taxon>
        <taxon>Basidiomycota</taxon>
        <taxon>Pucciniomycotina</taxon>
        <taxon>Pucciniomycetes</taxon>
        <taxon>Pucciniales</taxon>
        <taxon>Pucciniaceae</taxon>
        <taxon>Puccinia</taxon>
    </lineage>
</organism>
<dbReference type="EMBL" id="VDEP01000173">
    <property type="protein sequence ID" value="KAA1126138.1"/>
    <property type="molecule type" value="Genomic_DNA"/>
</dbReference>
<dbReference type="InterPro" id="IPR046496">
    <property type="entry name" value="DUF6589"/>
</dbReference>
<sequence length="279" mass="30970">MVEEHMPFLFNLISHKLSKTIAKPIPSKKPKASNPQIDIDSDSGLDDDKSEDEDGKEQPQHHYERRLVSCKSRLYVGFDLKELGKHAKEKISKRIANSKNDPIAPFLCIDTLDFEEHVHTKSLGKSIPAADLNLQSYISAMEKIKSVQVTPSMLTGSKGNEEHWVQVLKSQIAKVILEHIASPADKNIKIETLPPTLDQILPEDPDITMLKLMITSENSAQGIGDVCTGILQQSDIKPHNFFNCLQIINGGLATCSNISSLQSQRIPGLNEQDSLCQAR</sequence>
<proteinExistence type="predicted"/>
<evidence type="ECO:0000313" key="3">
    <source>
        <dbReference type="EMBL" id="KAA1126138.1"/>
    </source>
</evidence>
<reference evidence="3 4" key="1">
    <citation type="submission" date="2019-05" db="EMBL/GenBank/DDBJ databases">
        <title>Emergence of the Ug99 lineage of the wheat stem rust pathogen through somatic hybridization.</title>
        <authorList>
            <person name="Li F."/>
            <person name="Upadhyaya N.M."/>
            <person name="Sperschneider J."/>
            <person name="Matny O."/>
            <person name="Nguyen-Phuc H."/>
            <person name="Mago R."/>
            <person name="Raley C."/>
            <person name="Miller M.E."/>
            <person name="Silverstein K.A.T."/>
            <person name="Henningsen E."/>
            <person name="Hirsch C.D."/>
            <person name="Visser B."/>
            <person name="Pretorius Z.A."/>
            <person name="Steffenson B.J."/>
            <person name="Schwessinger B."/>
            <person name="Dodds P.N."/>
            <person name="Figueroa M."/>
        </authorList>
    </citation>
    <scope>NUCLEOTIDE SEQUENCE [LARGE SCALE GENOMIC DNA]</scope>
    <source>
        <strain evidence="3 4">Ug99</strain>
    </source>
</reference>
<dbReference type="AlphaFoldDB" id="A0A5B0RM02"/>
<accession>A0A5B0RM02</accession>
<protein>
    <recommendedName>
        <fullName evidence="2">DUF6589 domain-containing protein</fullName>
    </recommendedName>
</protein>
<evidence type="ECO:0000259" key="2">
    <source>
        <dbReference type="Pfam" id="PF20231"/>
    </source>
</evidence>
<feature type="region of interest" description="Disordered" evidence="1">
    <location>
        <begin position="24"/>
        <end position="63"/>
    </location>
</feature>
<evidence type="ECO:0000313" key="4">
    <source>
        <dbReference type="Proteomes" id="UP000325313"/>
    </source>
</evidence>
<gene>
    <name evidence="3" type="ORF">PGTUg99_027558</name>
</gene>
<feature type="domain" description="DUF6589" evidence="2">
    <location>
        <begin position="151"/>
        <end position="273"/>
    </location>
</feature>